<feature type="compositionally biased region" description="Low complexity" evidence="4">
    <location>
        <begin position="33"/>
        <end position="48"/>
    </location>
</feature>
<feature type="repeat" description="WD" evidence="3">
    <location>
        <begin position="718"/>
        <end position="759"/>
    </location>
</feature>
<evidence type="ECO:0000313" key="7">
    <source>
        <dbReference type="Proteomes" id="UP001491310"/>
    </source>
</evidence>
<dbReference type="PANTHER" id="PTHR19848">
    <property type="entry name" value="WD40 REPEAT PROTEIN"/>
    <property type="match status" value="1"/>
</dbReference>
<evidence type="ECO:0000313" key="6">
    <source>
        <dbReference type="EMBL" id="KAK9916811.1"/>
    </source>
</evidence>
<dbReference type="InterPro" id="IPR036322">
    <property type="entry name" value="WD40_repeat_dom_sf"/>
</dbReference>
<dbReference type="InterPro" id="IPR019775">
    <property type="entry name" value="WD40_repeat_CS"/>
</dbReference>
<feature type="compositionally biased region" description="Low complexity" evidence="4">
    <location>
        <begin position="101"/>
        <end position="110"/>
    </location>
</feature>
<keyword evidence="2" id="KW-0677">Repeat</keyword>
<dbReference type="PROSITE" id="PS50294">
    <property type="entry name" value="WD_REPEATS_REGION"/>
    <property type="match status" value="9"/>
</dbReference>
<dbReference type="CDD" id="cd00200">
    <property type="entry name" value="WD40"/>
    <property type="match status" value="2"/>
</dbReference>
<dbReference type="Pfam" id="PF17908">
    <property type="entry name" value="APAF1_C"/>
    <property type="match status" value="1"/>
</dbReference>
<dbReference type="InterPro" id="IPR020472">
    <property type="entry name" value="WD40_PAC1"/>
</dbReference>
<dbReference type="EMBL" id="JALJOT010000003">
    <property type="protein sequence ID" value="KAK9916811.1"/>
    <property type="molecule type" value="Genomic_DNA"/>
</dbReference>
<feature type="repeat" description="WD" evidence="3">
    <location>
        <begin position="760"/>
        <end position="801"/>
    </location>
</feature>
<feature type="repeat" description="WD" evidence="3">
    <location>
        <begin position="1018"/>
        <end position="1059"/>
    </location>
</feature>
<keyword evidence="1 3" id="KW-0853">WD repeat</keyword>
<dbReference type="SMART" id="SM00320">
    <property type="entry name" value="WD40"/>
    <property type="match status" value="16"/>
</dbReference>
<dbReference type="PROSITE" id="PS50082">
    <property type="entry name" value="WD_REPEATS_2"/>
    <property type="match status" value="12"/>
</dbReference>
<feature type="repeat" description="WD" evidence="3">
    <location>
        <begin position="676"/>
        <end position="717"/>
    </location>
</feature>
<dbReference type="SUPFAM" id="SSF50978">
    <property type="entry name" value="WD40 repeat-like"/>
    <property type="match status" value="2"/>
</dbReference>
<dbReference type="Proteomes" id="UP001491310">
    <property type="component" value="Unassembled WGS sequence"/>
</dbReference>
<feature type="repeat" description="WD" evidence="3">
    <location>
        <begin position="882"/>
        <end position="923"/>
    </location>
</feature>
<evidence type="ECO:0000256" key="3">
    <source>
        <dbReference type="PROSITE-ProRule" id="PRU00221"/>
    </source>
</evidence>
<feature type="repeat" description="WD" evidence="3">
    <location>
        <begin position="1101"/>
        <end position="1138"/>
    </location>
</feature>
<accession>A0ABR2YYQ4</accession>
<organism evidence="6 7">
    <name type="scientific">Coccomyxa subellipsoidea</name>
    <dbReference type="NCBI Taxonomy" id="248742"/>
    <lineage>
        <taxon>Eukaryota</taxon>
        <taxon>Viridiplantae</taxon>
        <taxon>Chlorophyta</taxon>
        <taxon>core chlorophytes</taxon>
        <taxon>Trebouxiophyceae</taxon>
        <taxon>Trebouxiophyceae incertae sedis</taxon>
        <taxon>Coccomyxaceae</taxon>
        <taxon>Coccomyxa</taxon>
    </lineage>
</organism>
<dbReference type="Gene3D" id="1.25.40.370">
    <property type="match status" value="1"/>
</dbReference>
<feature type="repeat" description="WD" evidence="3">
    <location>
        <begin position="634"/>
        <end position="675"/>
    </location>
</feature>
<feature type="repeat" description="WD" evidence="3">
    <location>
        <begin position="589"/>
        <end position="630"/>
    </location>
</feature>
<feature type="repeat" description="WD" evidence="3">
    <location>
        <begin position="802"/>
        <end position="835"/>
    </location>
</feature>
<evidence type="ECO:0000256" key="4">
    <source>
        <dbReference type="SAM" id="MobiDB-lite"/>
    </source>
</evidence>
<gene>
    <name evidence="6" type="ORF">WJX75_007323</name>
</gene>
<protein>
    <recommendedName>
        <fullName evidence="5">APAF-1 helical domain-containing protein</fullName>
    </recommendedName>
</protein>
<dbReference type="InterPro" id="IPR001680">
    <property type="entry name" value="WD40_rpt"/>
</dbReference>
<sequence>MKNLYNKWSKSRSKGEKQHGAAPGSGPQGNRGGYSSSRGASGDASSAAEPMMQPRSSSRESVDFRSKNGCSKMSDDSAYSHTPASGDAARQPYWATRDAASLSSSNVSSSIEGKPSMDSVLRPSLIQGANGKGEDPTKSLAQMVQDRLTFKMEETESRKEGEEWRDRLQPLGVGPSSARPSTDQRRASGESLRSAGGESGSTRSRRSSFALERASFDANRSSLEAFGLRNGNRPSGELAEGLSKQDTAQAVAALCERAGLPDALRDRYVTLGVVPPDTPLPMNMLKRLWGLNNEGDAEATANMFETKGVMRVACLFDGTAWGLVMPDHLFALGTVNIMGNEKIHATLLDAYLEKYPSYSAVPDDGYIMQNVGHHLVGAGRLEELKQLLASPGWLERKLHSYGTASTVADFRRYLMVSGDEEVKLLLEAFQMSVSACLSQPSTPVLRAQMLGRLMSVRQSSLLKEWLAREDGAVEEAGRHAAAATPCLFTRTPSLEQAGGLQRMTLRGHTGGISKVLLTPGGIDVITVSADNTARVWDMEIGDCVLLLGGHMGPITNVAAAADGSLLITTSSDGSARVWELEKGECLAVLLGHTAAVNAAAIDGEGRLAVTASADGTGRVWDLASGRCMHVLAGHERSSSGVWAVALTPDARRAVTTGEDFTARVWDTLTGRCSAVLQGHSGWVVDVAITPDGAHAITASHDGTARVWDLTRGTCERIMAGHAGRLNAVRLGAGGTTALTVSDDYTARVWDLPSGRCMHVLKGHGGWLTDGAISMSGSQAVTSSGDELAVVWDLHQGNCLNVLEGHSGEVRSVVLTRRGRFAVTGSADGTARVWDLHANVGHVQRAHNGRVIGLATHGSSAVSYGSDGAIVWDATNGGCQVFLQGHDAGVRWADMAAQGSLLLTASADGEIKKWSLDTATCAATLPGHPGSRVKSFAVSGDGHVAVTVLFDSSISVWDLKKMEVKFLLQKRGERDASRVHSGGVNAALVTDDASLAVTLSKDCTARVWDLRTGTCMHVLVGHSDGLETAALSSNARTLLTAAYDRSARVWDLWSGKCVAILAPGAQVVRCAVSAKGDRAVTATEDHRLQIWELPSGRQLHDHQGHTDDITCVTFSPDSTLFATTSRDCSLRVWHVNSGSVDGFFMADTGLTCCSFAGAAGSNTVVVGSESGVVHFLELPT</sequence>
<name>A0ABR2YYQ4_9CHLO</name>
<dbReference type="PROSITE" id="PS00678">
    <property type="entry name" value="WD_REPEATS_1"/>
    <property type="match status" value="8"/>
</dbReference>
<feature type="domain" description="APAF-1 helical" evidence="5">
    <location>
        <begin position="342"/>
        <end position="431"/>
    </location>
</feature>
<keyword evidence="7" id="KW-1185">Reference proteome</keyword>
<dbReference type="InterPro" id="IPR041452">
    <property type="entry name" value="APAF1_C"/>
</dbReference>
<dbReference type="InterPro" id="IPR015943">
    <property type="entry name" value="WD40/YVTN_repeat-like_dom_sf"/>
</dbReference>
<feature type="repeat" description="WD" evidence="3">
    <location>
        <begin position="976"/>
        <end position="1017"/>
    </location>
</feature>
<evidence type="ECO:0000256" key="1">
    <source>
        <dbReference type="ARBA" id="ARBA00022574"/>
    </source>
</evidence>
<feature type="repeat" description="WD" evidence="3">
    <location>
        <begin position="547"/>
        <end position="588"/>
    </location>
</feature>
<feature type="compositionally biased region" description="Basic and acidic residues" evidence="4">
    <location>
        <begin position="57"/>
        <end position="66"/>
    </location>
</feature>
<evidence type="ECO:0000256" key="2">
    <source>
        <dbReference type="ARBA" id="ARBA00022737"/>
    </source>
</evidence>
<comment type="caution">
    <text evidence="6">The sequence shown here is derived from an EMBL/GenBank/DDBJ whole genome shotgun (WGS) entry which is preliminary data.</text>
</comment>
<feature type="repeat" description="WD" evidence="3">
    <location>
        <begin position="505"/>
        <end position="546"/>
    </location>
</feature>
<feature type="region of interest" description="Disordered" evidence="4">
    <location>
        <begin position="1"/>
        <end position="207"/>
    </location>
</feature>
<dbReference type="PRINTS" id="PR00320">
    <property type="entry name" value="GPROTEINBRPT"/>
</dbReference>
<feature type="compositionally biased region" description="Low complexity" evidence="4">
    <location>
        <begin position="193"/>
        <end position="202"/>
    </location>
</feature>
<dbReference type="Gene3D" id="2.130.10.10">
    <property type="entry name" value="YVTN repeat-like/Quinoprotein amine dehydrogenase"/>
    <property type="match status" value="6"/>
</dbReference>
<dbReference type="Pfam" id="PF00400">
    <property type="entry name" value="WD40"/>
    <property type="match status" value="13"/>
</dbReference>
<reference evidence="6 7" key="1">
    <citation type="journal article" date="2024" name="Nat. Commun.">
        <title>Phylogenomics reveals the evolutionary origins of lichenization in chlorophyte algae.</title>
        <authorList>
            <person name="Puginier C."/>
            <person name="Libourel C."/>
            <person name="Otte J."/>
            <person name="Skaloud P."/>
            <person name="Haon M."/>
            <person name="Grisel S."/>
            <person name="Petersen M."/>
            <person name="Berrin J.G."/>
            <person name="Delaux P.M."/>
            <person name="Dal Grande F."/>
            <person name="Keller J."/>
        </authorList>
    </citation>
    <scope>NUCLEOTIDE SEQUENCE [LARGE SCALE GENOMIC DNA]</scope>
    <source>
        <strain evidence="6 7">SAG 216-7</strain>
    </source>
</reference>
<dbReference type="PANTHER" id="PTHR19848:SF8">
    <property type="entry name" value="F-BOX AND WD REPEAT DOMAIN CONTAINING 7"/>
    <property type="match status" value="1"/>
</dbReference>
<feature type="compositionally biased region" description="Basic and acidic residues" evidence="4">
    <location>
        <begin position="148"/>
        <end position="168"/>
    </location>
</feature>
<proteinExistence type="predicted"/>
<evidence type="ECO:0000259" key="5">
    <source>
        <dbReference type="Pfam" id="PF17908"/>
    </source>
</evidence>